<reference evidence="1 2" key="1">
    <citation type="submission" date="2019-04" db="EMBL/GenBank/DDBJ databases">
        <title>Phreatobacter aquaticus sp. nov.</title>
        <authorList>
            <person name="Choi A."/>
            <person name="Baek K."/>
        </authorList>
    </citation>
    <scope>NUCLEOTIDE SEQUENCE [LARGE SCALE GENOMIC DNA]</scope>
    <source>
        <strain evidence="1 2">NMCR1094</strain>
    </source>
</reference>
<protein>
    <submittedName>
        <fullName evidence="1">Uncharacterized protein</fullName>
    </submittedName>
</protein>
<dbReference type="AlphaFoldDB" id="A0A4D7QP87"/>
<dbReference type="OrthoDB" id="100177at2"/>
<dbReference type="RefSeq" id="WP_137100108.1">
    <property type="nucleotide sequence ID" value="NZ_CP039865.1"/>
</dbReference>
<gene>
    <name evidence="1" type="ORF">E8L99_13945</name>
</gene>
<dbReference type="Proteomes" id="UP000298588">
    <property type="component" value="Chromosome"/>
</dbReference>
<accession>A0A4D7QP87</accession>
<dbReference type="KEGG" id="paqt:E8L99_13945"/>
<evidence type="ECO:0000313" key="2">
    <source>
        <dbReference type="Proteomes" id="UP000298588"/>
    </source>
</evidence>
<keyword evidence="2" id="KW-1185">Reference proteome</keyword>
<organism evidence="1 2">
    <name type="scientific">Phreatobacter aquaticus</name>
    <dbReference type="NCBI Taxonomy" id="2570229"/>
    <lineage>
        <taxon>Bacteria</taxon>
        <taxon>Pseudomonadati</taxon>
        <taxon>Pseudomonadota</taxon>
        <taxon>Alphaproteobacteria</taxon>
        <taxon>Hyphomicrobiales</taxon>
        <taxon>Phreatobacteraceae</taxon>
        <taxon>Phreatobacter</taxon>
    </lineage>
</organism>
<proteinExistence type="predicted"/>
<dbReference type="EMBL" id="CP039865">
    <property type="protein sequence ID" value="QCK86777.1"/>
    <property type="molecule type" value="Genomic_DNA"/>
</dbReference>
<sequence length="194" mass="21183">MTRSSMSQLDPVAIRAELRSILLSPFVPEGSLLARILTYVVERTLAGDGRSIKAYTIAVEALGRNPNFNPDRDSTVRVAAMRLRNALDLYYDGPGAANVLRIRLVPGCYRPTFEEAVLVESAPVAPATAEPGRLAQSVKVLTSTRMWLLALTVALGADLAMTLSLMASQRTPETAVYDLINQDIQRSYNQRGGY</sequence>
<evidence type="ECO:0000313" key="1">
    <source>
        <dbReference type="EMBL" id="QCK86777.1"/>
    </source>
</evidence>
<name>A0A4D7QP87_9HYPH</name>